<dbReference type="InterPro" id="IPR009381">
    <property type="entry name" value="Trehalose_catabolism_ThuA_prok"/>
</dbReference>
<comment type="caution">
    <text evidence="2">The sequence shown here is derived from an EMBL/GenBank/DDBJ whole genome shotgun (WGS) entry which is preliminary data.</text>
</comment>
<dbReference type="InterPro" id="IPR029010">
    <property type="entry name" value="ThuA-like"/>
</dbReference>
<dbReference type="EMBL" id="RJKN01000002">
    <property type="protein sequence ID" value="ROP44803.1"/>
    <property type="molecule type" value="Genomic_DNA"/>
</dbReference>
<name>A0A3N1HQL5_9ACTN</name>
<keyword evidence="3" id="KW-1185">Reference proteome</keyword>
<evidence type="ECO:0000313" key="2">
    <source>
        <dbReference type="EMBL" id="ROP44803.1"/>
    </source>
</evidence>
<dbReference type="OrthoDB" id="252909at2"/>
<dbReference type="Proteomes" id="UP000276232">
    <property type="component" value="Unassembled WGS sequence"/>
</dbReference>
<dbReference type="PIRSF" id="PIRSF030013">
    <property type="entry name" value="ThuA"/>
    <property type="match status" value="1"/>
</dbReference>
<organism evidence="2 3">
    <name type="scientific">Pseudokineococcus lusitanus</name>
    <dbReference type="NCBI Taxonomy" id="763993"/>
    <lineage>
        <taxon>Bacteria</taxon>
        <taxon>Bacillati</taxon>
        <taxon>Actinomycetota</taxon>
        <taxon>Actinomycetes</taxon>
        <taxon>Kineosporiales</taxon>
        <taxon>Kineosporiaceae</taxon>
        <taxon>Pseudokineococcus</taxon>
    </lineage>
</organism>
<dbReference type="InterPro" id="IPR029062">
    <property type="entry name" value="Class_I_gatase-like"/>
</dbReference>
<dbReference type="SUPFAM" id="SSF52317">
    <property type="entry name" value="Class I glutamine amidotransferase-like"/>
    <property type="match status" value="1"/>
</dbReference>
<sequence length="246" mass="27317">MSRSLRVLVWNEGVHERDDNPPGIGEYYPDGIHGAIAAGLRRLLPDAEVGTATLDDPEHGLTEEVLARTDVLLWWGHIAHDQVDDAVEARVRRHVLGGMGLLVLHSGHYAKVFTRLLGTTCSLAWRNDGQQELVWTVKPTHPVAEGVPSPLVIPEQEMYGELFDIPDPDDLVFISSFAGGEVFRSGVTFTRGRGRIFYFSPGDQDYPVYHHEDVQRVLANGVRWAAAPEGVDRAVPDVTNPGRTWR</sequence>
<evidence type="ECO:0000259" key="1">
    <source>
        <dbReference type="Pfam" id="PF06283"/>
    </source>
</evidence>
<feature type="domain" description="ThuA-like" evidence="1">
    <location>
        <begin position="6"/>
        <end position="225"/>
    </location>
</feature>
<protein>
    <submittedName>
        <fullName evidence="2">Trehalose utilization protein</fullName>
    </submittedName>
</protein>
<dbReference type="Gene3D" id="3.40.50.880">
    <property type="match status" value="1"/>
</dbReference>
<dbReference type="InParanoid" id="A0A3N1HQL5"/>
<gene>
    <name evidence="2" type="ORF">EDC03_0933</name>
</gene>
<dbReference type="RefSeq" id="WP_123379034.1">
    <property type="nucleotide sequence ID" value="NZ_RJKN01000002.1"/>
</dbReference>
<proteinExistence type="predicted"/>
<dbReference type="AlphaFoldDB" id="A0A3N1HQL5"/>
<evidence type="ECO:0000313" key="3">
    <source>
        <dbReference type="Proteomes" id="UP000276232"/>
    </source>
</evidence>
<accession>A0A3N1HQL5</accession>
<reference evidence="2 3" key="1">
    <citation type="journal article" date="2015" name="Stand. Genomic Sci.">
        <title>Genomic Encyclopedia of Bacterial and Archaeal Type Strains, Phase III: the genomes of soil and plant-associated and newly described type strains.</title>
        <authorList>
            <person name="Whitman W.B."/>
            <person name="Woyke T."/>
            <person name="Klenk H.P."/>
            <person name="Zhou Y."/>
            <person name="Lilburn T.G."/>
            <person name="Beck B.J."/>
            <person name="De Vos P."/>
            <person name="Vandamme P."/>
            <person name="Eisen J.A."/>
            <person name="Garrity G."/>
            <person name="Hugenholtz P."/>
            <person name="Kyrpides N.C."/>
        </authorList>
    </citation>
    <scope>NUCLEOTIDE SEQUENCE [LARGE SCALE GENOMIC DNA]</scope>
    <source>
        <strain evidence="2 3">CECT 7306</strain>
    </source>
</reference>
<dbReference type="Pfam" id="PF06283">
    <property type="entry name" value="ThuA"/>
    <property type="match status" value="1"/>
</dbReference>